<name>X1IN10_9ZZZZ</name>
<organism evidence="1">
    <name type="scientific">marine sediment metagenome</name>
    <dbReference type="NCBI Taxonomy" id="412755"/>
    <lineage>
        <taxon>unclassified sequences</taxon>
        <taxon>metagenomes</taxon>
        <taxon>ecological metagenomes</taxon>
    </lineage>
</organism>
<gene>
    <name evidence="1" type="ORF">S03H2_36821</name>
</gene>
<reference evidence="1" key="1">
    <citation type="journal article" date="2014" name="Front. Microbiol.">
        <title>High frequency of phylogenetically diverse reductive dehalogenase-homologous genes in deep subseafloor sedimentary metagenomes.</title>
        <authorList>
            <person name="Kawai M."/>
            <person name="Futagami T."/>
            <person name="Toyoda A."/>
            <person name="Takaki Y."/>
            <person name="Nishi S."/>
            <person name="Hori S."/>
            <person name="Arai W."/>
            <person name="Tsubouchi T."/>
            <person name="Morono Y."/>
            <person name="Uchiyama I."/>
            <person name="Ito T."/>
            <person name="Fujiyama A."/>
            <person name="Inagaki F."/>
            <person name="Takami H."/>
        </authorList>
    </citation>
    <scope>NUCLEOTIDE SEQUENCE</scope>
    <source>
        <strain evidence="1">Expedition CK06-06</strain>
    </source>
</reference>
<dbReference type="AlphaFoldDB" id="X1IN10"/>
<accession>X1IN10</accession>
<proteinExistence type="predicted"/>
<feature type="non-terminal residue" evidence="1">
    <location>
        <position position="1"/>
    </location>
</feature>
<dbReference type="EMBL" id="BARU01022621">
    <property type="protein sequence ID" value="GAH58933.1"/>
    <property type="molecule type" value="Genomic_DNA"/>
</dbReference>
<comment type="caution">
    <text evidence="1">The sequence shown here is derived from an EMBL/GenBank/DDBJ whole genome shotgun (WGS) entry which is preliminary data.</text>
</comment>
<protein>
    <submittedName>
        <fullName evidence="1">Uncharacterized protein</fullName>
    </submittedName>
</protein>
<evidence type="ECO:0000313" key="1">
    <source>
        <dbReference type="EMBL" id="GAH58933.1"/>
    </source>
</evidence>
<sequence>TLKQYDRFLIEDKVAPAVIAMARTLTKGGGVR</sequence>